<evidence type="ECO:0000313" key="2">
    <source>
        <dbReference type="EMBL" id="UZF86967.1"/>
    </source>
</evidence>
<feature type="region of interest" description="Disordered" evidence="1">
    <location>
        <begin position="116"/>
        <end position="148"/>
    </location>
</feature>
<evidence type="ECO:0000256" key="1">
    <source>
        <dbReference type="SAM" id="MobiDB-lite"/>
    </source>
</evidence>
<name>A0A9E8CKI8_9HYPH</name>
<reference evidence="2" key="1">
    <citation type="submission" date="2022-08" db="EMBL/GenBank/DDBJ databases">
        <title>Complete Genome Sequences of 2 Bosea sp. soil isolates.</title>
        <authorList>
            <person name="Alvarez Arevalo M."/>
            <person name="Sterndorff E.B."/>
            <person name="Faurdal D."/>
            <person name="Joergensen T.S."/>
            <person name="Weber T."/>
        </authorList>
    </citation>
    <scope>NUCLEOTIDE SEQUENCE</scope>
    <source>
        <strain evidence="2">NBC_00436</strain>
    </source>
</reference>
<protein>
    <submittedName>
        <fullName evidence="2">Uncharacterized protein</fullName>
    </submittedName>
</protein>
<dbReference type="AlphaFoldDB" id="A0A9E8CKI8"/>
<feature type="compositionally biased region" description="Basic and acidic residues" evidence="1">
    <location>
        <begin position="117"/>
        <end position="134"/>
    </location>
</feature>
<dbReference type="EMBL" id="CP102774">
    <property type="protein sequence ID" value="UZF86967.1"/>
    <property type="molecule type" value="Genomic_DNA"/>
</dbReference>
<organism evidence="2">
    <name type="scientific">Bosea sp. NBC_00436</name>
    <dbReference type="NCBI Taxonomy" id="2969620"/>
    <lineage>
        <taxon>Bacteria</taxon>
        <taxon>Pseudomonadati</taxon>
        <taxon>Pseudomonadota</taxon>
        <taxon>Alphaproteobacteria</taxon>
        <taxon>Hyphomicrobiales</taxon>
        <taxon>Boseaceae</taxon>
        <taxon>Bosea</taxon>
    </lineage>
</organism>
<proteinExistence type="predicted"/>
<accession>A0A9E8CKI8</accession>
<gene>
    <name evidence="2" type="ORF">NWE54_24965</name>
</gene>
<sequence length="148" mass="16200">MRQIANKVRLWLRYQLGSSDLDLRLQELKGVLELNFQEIKRGMAAQSAAQSADHMQTLSALGLLIADQKATLQQIKERGAQRDPVVVLEVRLDALQGVLEKQSAEIMSVIGLLVTDQKGEPGDAGDVTRGEGQPKRASQAETSKDDHA</sequence>